<gene>
    <name evidence="1" type="ORF">SVIM_LOCUS46250</name>
</gene>
<proteinExistence type="predicted"/>
<evidence type="ECO:0000313" key="1">
    <source>
        <dbReference type="EMBL" id="VFU24436.1"/>
    </source>
</evidence>
<organism evidence="1">
    <name type="scientific">Salix viminalis</name>
    <name type="common">Common osier</name>
    <name type="synonym">Basket willow</name>
    <dbReference type="NCBI Taxonomy" id="40686"/>
    <lineage>
        <taxon>Eukaryota</taxon>
        <taxon>Viridiplantae</taxon>
        <taxon>Streptophyta</taxon>
        <taxon>Embryophyta</taxon>
        <taxon>Tracheophyta</taxon>
        <taxon>Spermatophyta</taxon>
        <taxon>Magnoliopsida</taxon>
        <taxon>eudicotyledons</taxon>
        <taxon>Gunneridae</taxon>
        <taxon>Pentapetalae</taxon>
        <taxon>rosids</taxon>
        <taxon>fabids</taxon>
        <taxon>Malpighiales</taxon>
        <taxon>Salicaceae</taxon>
        <taxon>Saliceae</taxon>
        <taxon>Salix</taxon>
    </lineage>
</organism>
<protein>
    <submittedName>
        <fullName evidence="1">Uncharacterized protein</fullName>
    </submittedName>
</protein>
<dbReference type="EMBL" id="CAADRP010000180">
    <property type="protein sequence ID" value="VFU24436.1"/>
    <property type="molecule type" value="Genomic_DNA"/>
</dbReference>
<reference evidence="1" key="1">
    <citation type="submission" date="2019-03" db="EMBL/GenBank/DDBJ databases">
        <authorList>
            <person name="Mank J."/>
            <person name="Almeida P."/>
        </authorList>
    </citation>
    <scope>NUCLEOTIDE SEQUENCE</scope>
    <source>
        <strain evidence="1">78183</strain>
    </source>
</reference>
<sequence>MHNCCALLLLGSLLSTPISFLFLVFCVQRLAGVEQAEGIEGKHKNFRWIGIHKELYMMCPHPLFMAILPSQQHVLCVKEF</sequence>
<dbReference type="AlphaFoldDB" id="A0A6N2K8U5"/>
<name>A0A6N2K8U5_SALVM</name>
<accession>A0A6N2K8U5</accession>